<evidence type="ECO:0000313" key="2">
    <source>
        <dbReference type="Proteomes" id="UP001234178"/>
    </source>
</evidence>
<accession>A0ABR0A857</accession>
<name>A0ABR0A857_9CRUS</name>
<dbReference type="Proteomes" id="UP001234178">
    <property type="component" value="Unassembled WGS sequence"/>
</dbReference>
<gene>
    <name evidence="1" type="ORF">OUZ56_003143</name>
</gene>
<reference evidence="1 2" key="1">
    <citation type="journal article" date="2023" name="Nucleic Acids Res.">
        <title>The hologenome of Daphnia magna reveals possible DNA methylation and microbiome-mediated evolution of the host genome.</title>
        <authorList>
            <person name="Chaturvedi A."/>
            <person name="Li X."/>
            <person name="Dhandapani V."/>
            <person name="Marshall H."/>
            <person name="Kissane S."/>
            <person name="Cuenca-Cambronero M."/>
            <person name="Asole G."/>
            <person name="Calvet F."/>
            <person name="Ruiz-Romero M."/>
            <person name="Marangio P."/>
            <person name="Guigo R."/>
            <person name="Rago D."/>
            <person name="Mirbahai L."/>
            <person name="Eastwood N."/>
            <person name="Colbourne J.K."/>
            <person name="Zhou J."/>
            <person name="Mallon E."/>
            <person name="Orsini L."/>
        </authorList>
    </citation>
    <scope>NUCLEOTIDE SEQUENCE [LARGE SCALE GENOMIC DNA]</scope>
    <source>
        <strain evidence="1">LRV0_1</strain>
    </source>
</reference>
<sequence>MSEVEEWRSSLMANVVDTALRLWGHTFHGITTSRRENLLKVSDPKFVSLLSESHRFKPRQCGSLFGRTFIKGMVKEAREDQQLRIISRSNGPPSVSRNRGAGYSSFNRGSSYGFHRGSGSRAVFNSSFNKGATRGGAFNLNRLETGARLGYFEVFWSSLSKDPWVMSSIREGVKIDFSSIPFQTIAGSNMPMGKDQTEVCDREIMALLEKKAIEPVEASAEGFVSGLFVIPKRSGAHITQGSPSDVRQMSGSDVEYIFFISSGQPDIRFGCPMDWAQGSNGRGRSI</sequence>
<protein>
    <submittedName>
        <fullName evidence="1">Uncharacterized protein</fullName>
    </submittedName>
</protein>
<comment type="caution">
    <text evidence="1">The sequence shown here is derived from an EMBL/GenBank/DDBJ whole genome shotgun (WGS) entry which is preliminary data.</text>
</comment>
<evidence type="ECO:0000313" key="1">
    <source>
        <dbReference type="EMBL" id="KAK4021224.1"/>
    </source>
</evidence>
<keyword evidence="2" id="KW-1185">Reference proteome</keyword>
<organism evidence="1 2">
    <name type="scientific">Daphnia magna</name>
    <dbReference type="NCBI Taxonomy" id="35525"/>
    <lineage>
        <taxon>Eukaryota</taxon>
        <taxon>Metazoa</taxon>
        <taxon>Ecdysozoa</taxon>
        <taxon>Arthropoda</taxon>
        <taxon>Crustacea</taxon>
        <taxon>Branchiopoda</taxon>
        <taxon>Diplostraca</taxon>
        <taxon>Cladocera</taxon>
        <taxon>Anomopoda</taxon>
        <taxon>Daphniidae</taxon>
        <taxon>Daphnia</taxon>
    </lineage>
</organism>
<proteinExistence type="predicted"/>
<dbReference type="EMBL" id="JAOYFB010000036">
    <property type="protein sequence ID" value="KAK4021224.1"/>
    <property type="molecule type" value="Genomic_DNA"/>
</dbReference>